<dbReference type="SUPFAM" id="SSF46785">
    <property type="entry name" value="Winged helix' DNA-binding domain"/>
    <property type="match status" value="1"/>
</dbReference>
<accession>A0A975R2H6</accession>
<evidence type="ECO:0000256" key="1">
    <source>
        <dbReference type="SAM" id="MobiDB-lite"/>
    </source>
</evidence>
<reference evidence="3 4" key="1">
    <citation type="submission" date="2021-05" db="EMBL/GenBank/DDBJ databases">
        <title>Novel species in genus Arthrobacter.</title>
        <authorList>
            <person name="Zhang G."/>
        </authorList>
    </citation>
    <scope>NUCLEOTIDE SEQUENCE [LARGE SCALE GENOMIC DNA]</scope>
    <source>
        <strain evidence="4">zg-ZUI227</strain>
    </source>
</reference>
<dbReference type="PANTHER" id="PTHR33164:SF107">
    <property type="entry name" value="TRANSCRIPTIONAL REGULATORY PROTEIN"/>
    <property type="match status" value="1"/>
</dbReference>
<dbReference type="AlphaFoldDB" id="A0A975R2H6"/>
<dbReference type="RefSeq" id="WP_210228613.1">
    <property type="nucleotide sequence ID" value="NZ_CP076022.1"/>
</dbReference>
<dbReference type="Proteomes" id="UP000676885">
    <property type="component" value="Chromosome"/>
</dbReference>
<evidence type="ECO:0000313" key="4">
    <source>
        <dbReference type="Proteomes" id="UP000676885"/>
    </source>
</evidence>
<dbReference type="PRINTS" id="PR00598">
    <property type="entry name" value="HTHMARR"/>
</dbReference>
<feature type="region of interest" description="Disordered" evidence="1">
    <location>
        <begin position="1"/>
        <end position="24"/>
    </location>
</feature>
<protein>
    <submittedName>
        <fullName evidence="3">MarR family transcriptional regulator</fullName>
    </submittedName>
</protein>
<dbReference type="GO" id="GO:0003700">
    <property type="term" value="F:DNA-binding transcription factor activity"/>
    <property type="evidence" value="ECO:0007669"/>
    <property type="project" value="InterPro"/>
</dbReference>
<evidence type="ECO:0000313" key="3">
    <source>
        <dbReference type="EMBL" id="QWC11541.1"/>
    </source>
</evidence>
<dbReference type="Pfam" id="PF12802">
    <property type="entry name" value="MarR_2"/>
    <property type="match status" value="1"/>
</dbReference>
<gene>
    <name evidence="3" type="ORF">KKR91_08395</name>
</gene>
<dbReference type="PROSITE" id="PS50995">
    <property type="entry name" value="HTH_MARR_2"/>
    <property type="match status" value="1"/>
</dbReference>
<dbReference type="GO" id="GO:0006950">
    <property type="term" value="P:response to stress"/>
    <property type="evidence" value="ECO:0007669"/>
    <property type="project" value="TreeGrafter"/>
</dbReference>
<organism evidence="3 4">
    <name type="scientific">Arthrobacter jiangjiafuii</name>
    <dbReference type="NCBI Taxonomy" id="2817475"/>
    <lineage>
        <taxon>Bacteria</taxon>
        <taxon>Bacillati</taxon>
        <taxon>Actinomycetota</taxon>
        <taxon>Actinomycetes</taxon>
        <taxon>Micrococcales</taxon>
        <taxon>Micrococcaceae</taxon>
        <taxon>Arthrobacter</taxon>
    </lineage>
</organism>
<proteinExistence type="predicted"/>
<evidence type="ECO:0000259" key="2">
    <source>
        <dbReference type="PROSITE" id="PS50995"/>
    </source>
</evidence>
<dbReference type="KEGG" id="ajg:KKR91_08395"/>
<dbReference type="InterPro" id="IPR000835">
    <property type="entry name" value="HTH_MarR-typ"/>
</dbReference>
<dbReference type="InterPro" id="IPR039422">
    <property type="entry name" value="MarR/SlyA-like"/>
</dbReference>
<keyword evidence="4" id="KW-1185">Reference proteome</keyword>
<dbReference type="SMART" id="SM00347">
    <property type="entry name" value="HTH_MARR"/>
    <property type="match status" value="1"/>
</dbReference>
<feature type="domain" description="HTH marR-type" evidence="2">
    <location>
        <begin position="27"/>
        <end position="159"/>
    </location>
</feature>
<sequence>MSDGSRGARNGPGVPAGVGSGGGRKRAPRLIFLTLTAERRLRRWISSRGGDRGISASAAGVLLHLMGHPGASTGEVAEAVDASPAGLSGLLSRLEKAGLITRAPDAVDRRTIRVNLTIEGKAALGVVQSALNELNGKITDGFSAEELAVVARWLRHVSVVLD</sequence>
<dbReference type="InterPro" id="IPR036388">
    <property type="entry name" value="WH-like_DNA-bd_sf"/>
</dbReference>
<dbReference type="PANTHER" id="PTHR33164">
    <property type="entry name" value="TRANSCRIPTIONAL REGULATOR, MARR FAMILY"/>
    <property type="match status" value="1"/>
</dbReference>
<name>A0A975R2H6_9MICC</name>
<dbReference type="EMBL" id="CP076022">
    <property type="protein sequence ID" value="QWC11541.1"/>
    <property type="molecule type" value="Genomic_DNA"/>
</dbReference>
<dbReference type="Gene3D" id="1.10.10.10">
    <property type="entry name" value="Winged helix-like DNA-binding domain superfamily/Winged helix DNA-binding domain"/>
    <property type="match status" value="1"/>
</dbReference>
<dbReference type="InterPro" id="IPR036390">
    <property type="entry name" value="WH_DNA-bd_sf"/>
</dbReference>